<dbReference type="RefSeq" id="WP_184012852.1">
    <property type="nucleotide sequence ID" value="NZ_JACIJS010000010.1"/>
</dbReference>
<dbReference type="EC" id="6.6.1.1" evidence="3"/>
<dbReference type="SMART" id="SM00327">
    <property type="entry name" value="VWA"/>
    <property type="match status" value="1"/>
</dbReference>
<accession>A0A840X263</accession>
<dbReference type="Gene3D" id="1.10.8.80">
    <property type="entry name" value="Magnesium chelatase subunit I, C-Terminal domain"/>
    <property type="match status" value="1"/>
</dbReference>
<dbReference type="NCBIfam" id="NF009943">
    <property type="entry name" value="PRK13406.1"/>
    <property type="match status" value="1"/>
</dbReference>
<dbReference type="InterPro" id="IPR041628">
    <property type="entry name" value="ChlI/MoxR_AAA_lid"/>
</dbReference>
<dbReference type="Gene3D" id="3.40.50.410">
    <property type="entry name" value="von Willebrand factor, type A domain"/>
    <property type="match status" value="1"/>
</dbReference>
<evidence type="ECO:0000313" key="3">
    <source>
        <dbReference type="EMBL" id="MBB5516894.1"/>
    </source>
</evidence>
<dbReference type="Pfam" id="PF17863">
    <property type="entry name" value="AAA_lid_2"/>
    <property type="match status" value="1"/>
</dbReference>
<sequence>MPDGSRIEGLTRPPAEVWEEAGLAAALLAVDPVGLGGAMLRARPGPARDRWLSDYRTLIGDQPAPLRMPPAIGDERLLGGLDLSATLTAGRPVHLPGLLEMAAGRGLILPMAERATAGLAARIGAAWDGPWPGYLIGLDEGASTEEAPPAALMDRMAFRPMLDGIAMAALAPSAFTPEEVTAARARLPDVTVPPDVVDALIATAAALGIPSLRAPLLAVRAARAATALSESDTAGEIEARLATQLVLAWRARQMPEQVEEDTPDDRAQDDPPPPDPDTPPQDSPETDTETPTEADIPPDLLLEAARAVLPPDLLAKLLAGNSRATSQGSTGAGEESVSLRRGRPLASRPGRLGGEARLDLIATLRAAAPWQPLRRRQTGKAGLLIRPDDFRIRRFRRTKESALIFVVDASGSSAMARLAEAKGAVELMLADAYKRREQVGLIAFRGDGAEVILPLTKSLVQAKRRLGGLPGGGGTPLASGLLMGAEMALSARRAGLTPFLAVLTDGRANIGRDGQPGRPQAMEDATAAARALRATGIPAVLIDTANRPQRSAESLSAEMGARYVALPRAGAQELSALVQNVSKDSAP</sequence>
<dbReference type="PANTHER" id="PTHR43473:SF2">
    <property type="entry name" value="MAGNESIUM-CHELATASE SUBUNIT CHLD, CHLOROPLASTIC"/>
    <property type="match status" value="1"/>
</dbReference>
<evidence type="ECO:0000259" key="2">
    <source>
        <dbReference type="PROSITE" id="PS50234"/>
    </source>
</evidence>
<reference evidence="3 4" key="1">
    <citation type="submission" date="2020-08" db="EMBL/GenBank/DDBJ databases">
        <title>Genomic Encyclopedia of Type Strains, Phase IV (KMG-IV): sequencing the most valuable type-strain genomes for metagenomic binning, comparative biology and taxonomic classification.</title>
        <authorList>
            <person name="Goeker M."/>
        </authorList>
    </citation>
    <scope>NUCLEOTIDE SEQUENCE [LARGE SCALE GENOMIC DNA]</scope>
    <source>
        <strain evidence="3 4">DSM 103377</strain>
    </source>
</reference>
<dbReference type="PANTHER" id="PTHR43473">
    <property type="entry name" value="MAGNESIUM-CHELATASE SUBUNIT CHLD, CHLOROPLASTIC"/>
    <property type="match status" value="1"/>
</dbReference>
<keyword evidence="3" id="KW-0436">Ligase</keyword>
<protein>
    <submittedName>
        <fullName evidence="3">Magnesium chelatase subunit D</fullName>
        <ecNumber evidence="3">6.6.1.1</ecNumber>
    </submittedName>
</protein>
<feature type="region of interest" description="Disordered" evidence="1">
    <location>
        <begin position="254"/>
        <end position="295"/>
    </location>
</feature>
<keyword evidence="4" id="KW-1185">Reference proteome</keyword>
<dbReference type="Pfam" id="PF13519">
    <property type="entry name" value="VWA_2"/>
    <property type="match status" value="1"/>
</dbReference>
<proteinExistence type="predicted"/>
<name>A0A840X263_9RHOB</name>
<dbReference type="PROSITE" id="PS50234">
    <property type="entry name" value="VWFA"/>
    <property type="match status" value="1"/>
</dbReference>
<dbReference type="InterPro" id="IPR002035">
    <property type="entry name" value="VWF_A"/>
</dbReference>
<organism evidence="3 4">
    <name type="scientific">Rubricella aquisinus</name>
    <dbReference type="NCBI Taxonomy" id="2028108"/>
    <lineage>
        <taxon>Bacteria</taxon>
        <taxon>Pseudomonadati</taxon>
        <taxon>Pseudomonadota</taxon>
        <taxon>Alphaproteobacteria</taxon>
        <taxon>Rhodobacterales</taxon>
        <taxon>Paracoccaceae</taxon>
        <taxon>Rubricella</taxon>
    </lineage>
</organism>
<dbReference type="GO" id="GO:0016851">
    <property type="term" value="F:magnesium chelatase activity"/>
    <property type="evidence" value="ECO:0007669"/>
    <property type="project" value="UniProtKB-EC"/>
</dbReference>
<dbReference type="SUPFAM" id="SSF53300">
    <property type="entry name" value="vWA-like"/>
    <property type="match status" value="1"/>
</dbReference>
<dbReference type="Proteomes" id="UP000553766">
    <property type="component" value="Unassembled WGS sequence"/>
</dbReference>
<dbReference type="InterPro" id="IPR036465">
    <property type="entry name" value="vWFA_dom_sf"/>
</dbReference>
<feature type="region of interest" description="Disordered" evidence="1">
    <location>
        <begin position="323"/>
        <end position="351"/>
    </location>
</feature>
<comment type="caution">
    <text evidence="3">The sequence shown here is derived from an EMBL/GenBank/DDBJ whole genome shotgun (WGS) entry which is preliminary data.</text>
</comment>
<dbReference type="EMBL" id="JACIJS010000010">
    <property type="protein sequence ID" value="MBB5516894.1"/>
    <property type="molecule type" value="Genomic_DNA"/>
</dbReference>
<feature type="compositionally biased region" description="Pro residues" evidence="1">
    <location>
        <begin position="270"/>
        <end position="282"/>
    </location>
</feature>
<evidence type="ECO:0000256" key="1">
    <source>
        <dbReference type="SAM" id="MobiDB-lite"/>
    </source>
</evidence>
<gene>
    <name evidence="3" type="ORF">FHS89_002938</name>
</gene>
<feature type="domain" description="VWFA" evidence="2">
    <location>
        <begin position="402"/>
        <end position="581"/>
    </location>
</feature>
<dbReference type="AlphaFoldDB" id="A0A840X263"/>
<evidence type="ECO:0000313" key="4">
    <source>
        <dbReference type="Proteomes" id="UP000553766"/>
    </source>
</evidence>